<sequence length="457" mass="49079">MAQDQLEYLLEAFAADRLTPTERTQLQAAALRDPRLLSALADQQALKEVLQDPALRARLLFELQTGSEARRTRTRWWRHPWMWASIGSTVTAAVAILIGTQLYDDRTGGQLPAVERENSPPTSEALPAPAPTSNQAAPAPHDEATSPPAISTEPAADRPVTRRTPVHPFPEPIVEERVRDDEIRTPTGALRRQESQKASKRTDSSARSMAKPPADHEPARNEPPTVDDDAVPPQPAEPPSPAPQQAARSAPEDPQAAPPQPSSARTLFYSEANPAAPAALHSSGSDQTGGLTEHEPLIHSTPSAPLAIRYSLVIAGPDGTDREVDPEAPVSVSDRPRLAVQTNQDGYLSVIDMPSTSEITITPRTAAKPVRARTTTLFPLAGLITDPAANPTLHLRLTFARRPPGPKDLPSQTPRPPLMERLEPAPGGPAEHAIYAAAPGESAPPMLIVDLALNQRP</sequence>
<feature type="compositionally biased region" description="Basic and acidic residues" evidence="1">
    <location>
        <begin position="174"/>
        <end position="184"/>
    </location>
</feature>
<feature type="transmembrane region" description="Helical" evidence="2">
    <location>
        <begin position="81"/>
        <end position="103"/>
    </location>
</feature>
<feature type="region of interest" description="Disordered" evidence="1">
    <location>
        <begin position="400"/>
        <end position="432"/>
    </location>
</feature>
<reference evidence="3 4" key="1">
    <citation type="journal article" date="2015" name="Proc. Natl. Acad. Sci. U.S.A.">
        <title>Expanded metabolic versatility of ubiquitous nitrite-oxidizing bacteria from the genus Nitrospira.</title>
        <authorList>
            <person name="Koch H."/>
            <person name="Lucker S."/>
            <person name="Albertsen M."/>
            <person name="Kitzinger K."/>
            <person name="Herbold C."/>
            <person name="Spieck E."/>
            <person name="Nielsen P.H."/>
            <person name="Wagner M."/>
            <person name="Daims H."/>
        </authorList>
    </citation>
    <scope>NUCLEOTIDE SEQUENCE [LARGE SCALE GENOMIC DNA]</scope>
    <source>
        <strain evidence="3 4">NSP M-1</strain>
    </source>
</reference>
<accession>A0A0K2G8A7</accession>
<keyword evidence="2" id="KW-0472">Membrane</keyword>
<evidence type="ECO:0000313" key="3">
    <source>
        <dbReference type="EMBL" id="ALA57193.1"/>
    </source>
</evidence>
<name>A0A0K2G8A7_NITMO</name>
<dbReference type="Proteomes" id="UP000069205">
    <property type="component" value="Chromosome"/>
</dbReference>
<dbReference type="EMBL" id="CP011801">
    <property type="protein sequence ID" value="ALA57193.1"/>
    <property type="molecule type" value="Genomic_DNA"/>
</dbReference>
<keyword evidence="2" id="KW-0812">Transmembrane</keyword>
<keyword evidence="2" id="KW-1133">Transmembrane helix</keyword>
<protein>
    <submittedName>
        <fullName evidence="3">Uncharacterized protein</fullName>
    </submittedName>
</protein>
<dbReference type="PATRIC" id="fig|42253.5.peg.748"/>
<feature type="compositionally biased region" description="Basic and acidic residues" evidence="1">
    <location>
        <begin position="191"/>
        <end position="204"/>
    </location>
</feature>
<evidence type="ECO:0000256" key="2">
    <source>
        <dbReference type="SAM" id="Phobius"/>
    </source>
</evidence>
<proteinExistence type="predicted"/>
<keyword evidence="4" id="KW-1185">Reference proteome</keyword>
<feature type="compositionally biased region" description="Low complexity" evidence="1">
    <location>
        <begin position="243"/>
        <end position="255"/>
    </location>
</feature>
<dbReference type="KEGG" id="nmv:NITMOv2_0757"/>
<dbReference type="OrthoDB" id="9767948at2"/>
<feature type="region of interest" description="Disordered" evidence="1">
    <location>
        <begin position="110"/>
        <end position="298"/>
    </location>
</feature>
<organism evidence="3 4">
    <name type="scientific">Nitrospira moscoviensis</name>
    <dbReference type="NCBI Taxonomy" id="42253"/>
    <lineage>
        <taxon>Bacteria</taxon>
        <taxon>Pseudomonadati</taxon>
        <taxon>Nitrospirota</taxon>
        <taxon>Nitrospiria</taxon>
        <taxon>Nitrospirales</taxon>
        <taxon>Nitrospiraceae</taxon>
        <taxon>Nitrospira</taxon>
    </lineage>
</organism>
<evidence type="ECO:0000313" key="4">
    <source>
        <dbReference type="Proteomes" id="UP000069205"/>
    </source>
</evidence>
<dbReference type="RefSeq" id="WP_053378572.1">
    <property type="nucleotide sequence ID" value="NZ_CP011801.1"/>
</dbReference>
<evidence type="ECO:0000256" key="1">
    <source>
        <dbReference type="SAM" id="MobiDB-lite"/>
    </source>
</evidence>
<feature type="compositionally biased region" description="Pro residues" evidence="1">
    <location>
        <begin position="232"/>
        <end position="242"/>
    </location>
</feature>
<dbReference type="AlphaFoldDB" id="A0A0K2G8A7"/>
<gene>
    <name evidence="3" type="ORF">NITMOv2_0757</name>
</gene>
<dbReference type="STRING" id="42253.NITMOv2_0757"/>